<protein>
    <submittedName>
        <fullName evidence="3">LamG-like jellyroll fold domain-containing protein</fullName>
    </submittedName>
</protein>
<reference evidence="3 4" key="1">
    <citation type="submission" date="2024-09" db="EMBL/GenBank/DDBJ databases">
        <authorList>
            <person name="Sun Q."/>
            <person name="Mori K."/>
        </authorList>
    </citation>
    <scope>NUCLEOTIDE SEQUENCE [LARGE SCALE GENOMIC DNA]</scope>
    <source>
        <strain evidence="3 4">CICC 10874</strain>
    </source>
</reference>
<dbReference type="Gene3D" id="3.60.21.10">
    <property type="match status" value="1"/>
</dbReference>
<gene>
    <name evidence="3" type="ORF">ACFFF6_03200</name>
</gene>
<sequence>MSRLPRTAAPSRSTLRRIPIALALAAAVGLTPALAAAGPLPRTAPVELPAGPTAPLERTPLPTPSVEAPAPDVLDVDVDASGLVEQTSTRTMTEFGAAPRIVEDPALGREVVSYDGTTATRYDFADGFTRTQEAVTLECTVRFDDGLGPGDDEGRGNFCGAKEGGGYSLTVYGSTLKMMVNVDGTYYGAGTEIRQGVWYHVTGTWDGETVALYLNGEKAAQTPTSGSSVKAPPSTAAHQFFLGADTNKSGDPQFHGTVSVAGAGIFSRALGAEEVTARYAQALADRTEDRPSFALAAPAEGGRLSAPTTLAGSIDHEELLASPLSFTLDGKPVGLGDPIGPGLAAGEHTIAWSGRDQLGEEIAGSAVFTSAELPVPGGIAQSSGRKTAHLTARATSPSGGDLRTTFREGDVSAARSAQQGVLDPTDLADDGSIAADVVLQEPQEVRDALAPGDGADQDSPVTAKIPALRADIPATGAGQEVRWSGQVDPARSVSLLLLDEETGRYEVVDTARGTSEGVTRLRATAAARHGSGGSIDTLVIGTDPFADDLDKPVEDGFEDPEDYDFSLMHITDTQYLSQGATQKKTPEERAEWASAYEESYRWAAENAEDRKIAYVAHTGDIIEDWNGGAKNRDRAETEMQFASRTQKILEDTGLVHSVLPGNHDNLAGDDTGSDSLYNEYFGPQRYETLAQQDSWKQAGAEYHPWKPGDNDNSYTIFTAGGQDFVALSLGYSVTQEETDWASGVLDQYAGRDAIILTHAYAKPSSSPDGRGAPFSQDGAIIHDQLLEKHPNVAMVLSGHEHGVSIGVRRDVGQKGNNVVELLADYQFYEVGSDQLGLAGVGGYDGDTGLRFGAAFFRLLQVDLDRGEVSVDTYSAYLDEFGATEYDTKHRYDGREDDFRLPVQFQGRSTAFSTESLLGLTPTDRVIGEVVHPSGEDAAVDWTGLKNKRVYGWFATTQDAAATDPREGIVQSGALTAYAKPLAPGKPDTAG</sequence>
<comment type="caution">
    <text evidence="3">The sequence shown here is derived from an EMBL/GenBank/DDBJ whole genome shotgun (WGS) entry which is preliminary data.</text>
</comment>
<dbReference type="Pfam" id="PF00149">
    <property type="entry name" value="Metallophos"/>
    <property type="match status" value="1"/>
</dbReference>
<dbReference type="PANTHER" id="PTHR43143">
    <property type="entry name" value="METALLOPHOSPHOESTERASE, CALCINEURIN SUPERFAMILY"/>
    <property type="match status" value="1"/>
</dbReference>
<evidence type="ECO:0000259" key="2">
    <source>
        <dbReference type="Pfam" id="PF00149"/>
    </source>
</evidence>
<feature type="region of interest" description="Disordered" evidence="1">
    <location>
        <begin position="46"/>
        <end position="70"/>
    </location>
</feature>
<proteinExistence type="predicted"/>
<organism evidence="3 4">
    <name type="scientific">Brachybacterium hainanense</name>
    <dbReference type="NCBI Taxonomy" id="1541174"/>
    <lineage>
        <taxon>Bacteria</taxon>
        <taxon>Bacillati</taxon>
        <taxon>Actinomycetota</taxon>
        <taxon>Actinomycetes</taxon>
        <taxon>Micrococcales</taxon>
        <taxon>Dermabacteraceae</taxon>
        <taxon>Brachybacterium</taxon>
    </lineage>
</organism>
<dbReference type="SUPFAM" id="SSF56300">
    <property type="entry name" value="Metallo-dependent phosphatases"/>
    <property type="match status" value="1"/>
</dbReference>
<dbReference type="InterPro" id="IPR029052">
    <property type="entry name" value="Metallo-depent_PP-like"/>
</dbReference>
<evidence type="ECO:0000313" key="4">
    <source>
        <dbReference type="Proteomes" id="UP001589793"/>
    </source>
</evidence>
<dbReference type="InterPro" id="IPR013320">
    <property type="entry name" value="ConA-like_dom_sf"/>
</dbReference>
<dbReference type="Proteomes" id="UP001589793">
    <property type="component" value="Unassembled WGS sequence"/>
</dbReference>
<dbReference type="RefSeq" id="WP_376978154.1">
    <property type="nucleotide sequence ID" value="NZ_JBHLSV010000003.1"/>
</dbReference>
<feature type="region of interest" description="Disordered" evidence="1">
    <location>
        <begin position="379"/>
        <end position="403"/>
    </location>
</feature>
<name>A0ABV6R7J9_9MICO</name>
<evidence type="ECO:0000313" key="3">
    <source>
        <dbReference type="EMBL" id="MFC0672960.1"/>
    </source>
</evidence>
<evidence type="ECO:0000256" key="1">
    <source>
        <dbReference type="SAM" id="MobiDB-lite"/>
    </source>
</evidence>
<dbReference type="PANTHER" id="PTHR43143:SF5">
    <property type="entry name" value="SECRETED PROTEIN"/>
    <property type="match status" value="1"/>
</dbReference>
<dbReference type="SUPFAM" id="SSF49899">
    <property type="entry name" value="Concanavalin A-like lectins/glucanases"/>
    <property type="match status" value="1"/>
</dbReference>
<dbReference type="InterPro" id="IPR004843">
    <property type="entry name" value="Calcineurin-like_PHP"/>
</dbReference>
<feature type="domain" description="Calcineurin-like phosphoesterase" evidence="2">
    <location>
        <begin position="567"/>
        <end position="801"/>
    </location>
</feature>
<dbReference type="InterPro" id="IPR051918">
    <property type="entry name" value="STPP_CPPED1"/>
</dbReference>
<keyword evidence="4" id="KW-1185">Reference proteome</keyword>
<dbReference type="Pfam" id="PF13385">
    <property type="entry name" value="Laminin_G_3"/>
    <property type="match status" value="1"/>
</dbReference>
<dbReference type="Gene3D" id="2.60.120.200">
    <property type="match status" value="1"/>
</dbReference>
<dbReference type="EMBL" id="JBHLSV010000003">
    <property type="protein sequence ID" value="MFC0672960.1"/>
    <property type="molecule type" value="Genomic_DNA"/>
</dbReference>
<accession>A0ABV6R7J9</accession>